<keyword evidence="9 14" id="KW-0798">TonB box</keyword>
<dbReference type="GO" id="GO:0009279">
    <property type="term" value="C:cell outer membrane"/>
    <property type="evidence" value="ECO:0007669"/>
    <property type="project" value="UniProtKB-SubCell"/>
</dbReference>
<dbReference type="Proteomes" id="UP000196536">
    <property type="component" value="Unassembled WGS sequence"/>
</dbReference>
<dbReference type="PANTHER" id="PTHR32552">
    <property type="entry name" value="FERRICHROME IRON RECEPTOR-RELATED"/>
    <property type="match status" value="1"/>
</dbReference>
<comment type="subcellular location">
    <subcellularLocation>
        <location evidence="1 12">Cell outer membrane</location>
        <topology evidence="1 12">Multi-pass membrane protein</topology>
    </subcellularLocation>
</comment>
<evidence type="ECO:0000256" key="8">
    <source>
        <dbReference type="ARBA" id="ARBA00023065"/>
    </source>
</evidence>
<reference evidence="18 19" key="1">
    <citation type="submission" date="2017-05" db="EMBL/GenBank/DDBJ databases">
        <title>Acinetobacter populi ANC 5415 (= PBJ7), whole genome shotgun sequencing project.</title>
        <authorList>
            <person name="Nemec A."/>
            <person name="Radolfova-Krizova L."/>
        </authorList>
    </citation>
    <scope>NUCLEOTIDE SEQUENCE [LARGE SCALE GENOMIC DNA]</scope>
    <source>
        <strain evidence="18 19">PBJ7</strain>
    </source>
</reference>
<comment type="caution">
    <text evidence="18">The sequence shown here is derived from an EMBL/GenBank/DDBJ whole genome shotgun (WGS) entry which is preliminary data.</text>
</comment>
<feature type="domain" description="TonB-dependent receptor plug" evidence="17">
    <location>
        <begin position="74"/>
        <end position="180"/>
    </location>
</feature>
<dbReference type="EMBL" id="NEXX01000005">
    <property type="protein sequence ID" value="OUY06396.1"/>
    <property type="molecule type" value="Genomic_DNA"/>
</dbReference>
<evidence type="ECO:0000256" key="1">
    <source>
        <dbReference type="ARBA" id="ARBA00004571"/>
    </source>
</evidence>
<dbReference type="Pfam" id="PF00593">
    <property type="entry name" value="TonB_dep_Rec_b-barrel"/>
    <property type="match status" value="1"/>
</dbReference>
<evidence type="ECO:0000313" key="19">
    <source>
        <dbReference type="Proteomes" id="UP000196536"/>
    </source>
</evidence>
<comment type="similarity">
    <text evidence="12 14">Belongs to the TonB-dependent receptor family.</text>
</comment>
<evidence type="ECO:0000256" key="13">
    <source>
        <dbReference type="PROSITE-ProRule" id="PRU10144"/>
    </source>
</evidence>
<dbReference type="Gene3D" id="2.40.170.20">
    <property type="entry name" value="TonB-dependent receptor, beta-barrel domain"/>
    <property type="match status" value="1"/>
</dbReference>
<dbReference type="PANTHER" id="PTHR32552:SF81">
    <property type="entry name" value="TONB-DEPENDENT OUTER MEMBRANE RECEPTOR"/>
    <property type="match status" value="1"/>
</dbReference>
<organism evidence="18 19">
    <name type="scientific">Acinetobacter populi</name>
    <dbReference type="NCBI Taxonomy" id="1582270"/>
    <lineage>
        <taxon>Bacteria</taxon>
        <taxon>Pseudomonadati</taxon>
        <taxon>Pseudomonadota</taxon>
        <taxon>Gammaproteobacteria</taxon>
        <taxon>Moraxellales</taxon>
        <taxon>Moraxellaceae</taxon>
        <taxon>Acinetobacter</taxon>
    </lineage>
</organism>
<dbReference type="AlphaFoldDB" id="A0A1Z9YVX3"/>
<dbReference type="PROSITE" id="PS01156">
    <property type="entry name" value="TONB_DEPENDENT_REC_2"/>
    <property type="match status" value="1"/>
</dbReference>
<feature type="signal peptide" evidence="15">
    <location>
        <begin position="1"/>
        <end position="33"/>
    </location>
</feature>
<keyword evidence="2 12" id="KW-0813">Transport</keyword>
<keyword evidence="3 12" id="KW-1134">Transmembrane beta strand</keyword>
<keyword evidence="19" id="KW-1185">Reference proteome</keyword>
<keyword evidence="7" id="KW-0408">Iron</keyword>
<dbReference type="SUPFAM" id="SSF56935">
    <property type="entry name" value="Porins"/>
    <property type="match status" value="1"/>
</dbReference>
<feature type="short sequence motif" description="TonB C-terminal box" evidence="13">
    <location>
        <begin position="798"/>
        <end position="815"/>
    </location>
</feature>
<keyword evidence="11 12" id="KW-0998">Cell outer membrane</keyword>
<keyword evidence="10 12" id="KW-0472">Membrane</keyword>
<feature type="domain" description="TonB-dependent receptor-like beta-barrel" evidence="16">
    <location>
        <begin position="303"/>
        <end position="779"/>
    </location>
</feature>
<sequence>MRGKYLNIVQQRRVFTLTSLAIALSTASAWSWAQDTIEEGQSSSSSQLQTTAADEVIQLETVVVTARRRAEAEQNVPAPITVIKGKQLEEAKIYQVQDLQQQLPNFTSQFIHARQSSVAVRGIGNNTANEGLEGSVGIYLDNVYLGRPGQAVFDLLDIEQVDLLRGPQGTLFGKNTTAGVLNITSKQPVFYQEGNVEISAGERGYKQLKGTWNQPLSDTVAVRLSGYGTHDDGWLENTYNGKDLNEIDRYGLRGQLLFQPSDELSLRVIAEHNREDSSTGSLVPYSFAPWNPTGNPASYLPVGVTGSNATTFADRATLLGAKNIARNPYDYKVDFDAEQQAKIDQSALSAELNWQLNGYKLTSITAWRDWNFSPKNDLDFSRLAGITGGFKVEQDQFSQEIRLASPTGGAVDYVVGAYYFYQNIDSRNTYQNIDSRNTYQTGDSALALTTAYPNNATLEGLGKSKTHSYAAFGQSTWHVNEQFDLTTGLRYTSEKKTGEVNQSEVNPAAYAALSPLFQSYHSGELSRRDNSIAGLITASYQFNPNILGFATYSTGEKSGGFNINSVATPAAILGNDSLKIEPEKAQNFELGLKTAWLDNRIYANINAFITKLKDYQAVTNTAIGNQYIGLLTNVGDLTSKGIEVDFKAQATRNLSLNFNAAYTEATFDNGTAPTPFEVFNGPGGTNDSGYGKGYRDIKGNRVNGAPRWTANVTLQHQHDVLANSKHYSLINYGWRSETYADVNNSEYSKIPSYGVLNLTTGVRIPHGDNEIDLSLWAKNALDKHYFLGLVNSGNGMYAGSAAQPRTIGASLRYNF</sequence>
<keyword evidence="6 15" id="KW-0732">Signal</keyword>
<evidence type="ECO:0000256" key="5">
    <source>
        <dbReference type="ARBA" id="ARBA00022692"/>
    </source>
</evidence>
<evidence type="ECO:0000256" key="4">
    <source>
        <dbReference type="ARBA" id="ARBA00022496"/>
    </source>
</evidence>
<evidence type="ECO:0000256" key="2">
    <source>
        <dbReference type="ARBA" id="ARBA00022448"/>
    </source>
</evidence>
<evidence type="ECO:0000256" key="12">
    <source>
        <dbReference type="PROSITE-ProRule" id="PRU01360"/>
    </source>
</evidence>
<dbReference type="InterPro" id="IPR000531">
    <property type="entry name" value="Beta-barrel_TonB"/>
</dbReference>
<evidence type="ECO:0000256" key="10">
    <source>
        <dbReference type="ARBA" id="ARBA00023136"/>
    </source>
</evidence>
<accession>A0A1Z9YVX3</accession>
<evidence type="ECO:0000256" key="11">
    <source>
        <dbReference type="ARBA" id="ARBA00023237"/>
    </source>
</evidence>
<dbReference type="InterPro" id="IPR039426">
    <property type="entry name" value="TonB-dep_rcpt-like"/>
</dbReference>
<evidence type="ECO:0000256" key="6">
    <source>
        <dbReference type="ARBA" id="ARBA00022729"/>
    </source>
</evidence>
<keyword evidence="8" id="KW-0406">Ion transport</keyword>
<keyword evidence="5 12" id="KW-0812">Transmembrane</keyword>
<dbReference type="Pfam" id="PF07715">
    <property type="entry name" value="Plug"/>
    <property type="match status" value="1"/>
</dbReference>
<evidence type="ECO:0000256" key="14">
    <source>
        <dbReference type="RuleBase" id="RU003357"/>
    </source>
</evidence>
<feature type="chain" id="PRO_5013143242" evidence="15">
    <location>
        <begin position="34"/>
        <end position="815"/>
    </location>
</feature>
<evidence type="ECO:0000256" key="3">
    <source>
        <dbReference type="ARBA" id="ARBA00022452"/>
    </source>
</evidence>
<proteinExistence type="inferred from homology"/>
<evidence type="ECO:0000256" key="7">
    <source>
        <dbReference type="ARBA" id="ARBA00023004"/>
    </source>
</evidence>
<dbReference type="InterPro" id="IPR010917">
    <property type="entry name" value="TonB_rcpt_CS"/>
</dbReference>
<dbReference type="PROSITE" id="PS52016">
    <property type="entry name" value="TONB_DEPENDENT_REC_3"/>
    <property type="match status" value="1"/>
</dbReference>
<dbReference type="OrthoDB" id="127311at2"/>
<gene>
    <name evidence="18" type="ORF">CAP51_12825</name>
</gene>
<dbReference type="InterPro" id="IPR012910">
    <property type="entry name" value="Plug_dom"/>
</dbReference>
<protein>
    <submittedName>
        <fullName evidence="18">Ligand-gated channel</fullName>
    </submittedName>
</protein>
<evidence type="ECO:0000256" key="9">
    <source>
        <dbReference type="ARBA" id="ARBA00023077"/>
    </source>
</evidence>
<evidence type="ECO:0000313" key="18">
    <source>
        <dbReference type="EMBL" id="OUY06396.1"/>
    </source>
</evidence>
<dbReference type="InterPro" id="IPR036942">
    <property type="entry name" value="Beta-barrel_TonB_sf"/>
</dbReference>
<evidence type="ECO:0000259" key="17">
    <source>
        <dbReference type="Pfam" id="PF07715"/>
    </source>
</evidence>
<evidence type="ECO:0000256" key="15">
    <source>
        <dbReference type="SAM" id="SignalP"/>
    </source>
</evidence>
<evidence type="ECO:0000259" key="16">
    <source>
        <dbReference type="Pfam" id="PF00593"/>
    </source>
</evidence>
<name>A0A1Z9YVX3_9GAMM</name>
<keyword evidence="4" id="KW-0410">Iron transport</keyword>
<dbReference type="GO" id="GO:0006826">
    <property type="term" value="P:iron ion transport"/>
    <property type="evidence" value="ECO:0007669"/>
    <property type="project" value="UniProtKB-KW"/>
</dbReference>